<dbReference type="InterPro" id="IPR006311">
    <property type="entry name" value="TAT_signal"/>
</dbReference>
<dbReference type="EMBL" id="JBHMEA010000047">
    <property type="protein sequence ID" value="MFB9233015.1"/>
    <property type="molecule type" value="Genomic_DNA"/>
</dbReference>
<dbReference type="InterPro" id="IPR039424">
    <property type="entry name" value="SBP_5"/>
</dbReference>
<comment type="caution">
    <text evidence="4">The sequence shown here is derived from an EMBL/GenBank/DDBJ whole genome shotgun (WGS) entry which is preliminary data.</text>
</comment>
<keyword evidence="5" id="KW-1185">Reference proteome</keyword>
<dbReference type="RefSeq" id="WP_213891439.1">
    <property type="nucleotide sequence ID" value="NZ_JAGFNU010000027.1"/>
</dbReference>
<reference evidence="4 5" key="1">
    <citation type="submission" date="2024-09" db="EMBL/GenBank/DDBJ databases">
        <authorList>
            <person name="Sun Q."/>
            <person name="Mori K."/>
        </authorList>
    </citation>
    <scope>NUCLEOTIDE SEQUENCE [LARGE SCALE GENOMIC DNA]</scope>
    <source>
        <strain evidence="4 5">CECT 8726</strain>
    </source>
</reference>
<feature type="domain" description="Solute-binding protein family 5" evidence="3">
    <location>
        <begin position="95"/>
        <end position="432"/>
    </location>
</feature>
<dbReference type="Gene3D" id="3.10.105.10">
    <property type="entry name" value="Dipeptide-binding Protein, Domain 3"/>
    <property type="match status" value="1"/>
</dbReference>
<comment type="subcellular location">
    <subcellularLocation>
        <location evidence="1">Periplasm</location>
    </subcellularLocation>
</comment>
<evidence type="ECO:0000313" key="5">
    <source>
        <dbReference type="Proteomes" id="UP001589683"/>
    </source>
</evidence>
<proteinExistence type="inferred from homology"/>
<accession>A0ABV5JIS1</accession>
<gene>
    <name evidence="4" type="ORF">ACFFUT_14585</name>
</gene>
<evidence type="ECO:0000256" key="2">
    <source>
        <dbReference type="ARBA" id="ARBA00005695"/>
    </source>
</evidence>
<dbReference type="InterPro" id="IPR019546">
    <property type="entry name" value="TAT_signal_bac_arc"/>
</dbReference>
<dbReference type="PANTHER" id="PTHR30290">
    <property type="entry name" value="PERIPLASMIC BINDING COMPONENT OF ABC TRANSPORTER"/>
    <property type="match status" value="1"/>
</dbReference>
<sequence length="517" mass="57261">MTKITQTRRGFLQTAAIAGAAGLTGTFPGISWSAEGDTLTVRFDREMESLDPGFYVGGHPPNDVNWCIMPALVHFGMVDGQASWVPSPYVESVEVVDSTHIDFTLKQGLMWSNGFGEVTAEDVAYSYDRMTESEWKGDYVAYERTEVKDKYSGTIILNQPFAPFMNLTLASGTGIILCKKATEEAGGKYTIEPPATCGPYVMEHKQAQYVRLRPNPDWTGPLPAFANIDCIFVTDSEAGALAFEAGELDCAKITSTSYARYLKETPPGAALTVAGALQYMWMGINIENPKLSDIRVRKAIQRAVDIDSIVQGAYSGTAEPSYGIICPGLVGKRDAAGYSYDPAEGKALMDEAGVSGLNLTLRTLNSPERLLAAQIIQVNLAQIGVTVEIIPLDSGPFWEMGQESKGDTYKDMELWIMRFGAGPDPYEATQWFIRDQVGVWNWERWSSDEFEELYKQGIGETDQAKRHEVYVRMQEIMEETGGYVWLTHEPEVFIHRDDIDAKFAPSGEMQMAYFAPK</sequence>
<dbReference type="PROSITE" id="PS51318">
    <property type="entry name" value="TAT"/>
    <property type="match status" value="1"/>
</dbReference>
<evidence type="ECO:0000256" key="1">
    <source>
        <dbReference type="ARBA" id="ARBA00004418"/>
    </source>
</evidence>
<protein>
    <submittedName>
        <fullName evidence="4">ABC transporter substrate-binding protein</fullName>
    </submittedName>
</protein>
<comment type="similarity">
    <text evidence="2">Belongs to the bacterial solute-binding protein 5 family.</text>
</comment>
<dbReference type="Proteomes" id="UP001589683">
    <property type="component" value="Unassembled WGS sequence"/>
</dbReference>
<organism evidence="4 5">
    <name type="scientific">Pseudohalocynthiibacter aestuariivivens</name>
    <dbReference type="NCBI Taxonomy" id="1591409"/>
    <lineage>
        <taxon>Bacteria</taxon>
        <taxon>Pseudomonadati</taxon>
        <taxon>Pseudomonadota</taxon>
        <taxon>Alphaproteobacteria</taxon>
        <taxon>Rhodobacterales</taxon>
        <taxon>Paracoccaceae</taxon>
        <taxon>Pseudohalocynthiibacter</taxon>
    </lineage>
</organism>
<evidence type="ECO:0000313" key="4">
    <source>
        <dbReference type="EMBL" id="MFB9233015.1"/>
    </source>
</evidence>
<dbReference type="InterPro" id="IPR000914">
    <property type="entry name" value="SBP_5_dom"/>
</dbReference>
<dbReference type="SUPFAM" id="SSF53850">
    <property type="entry name" value="Periplasmic binding protein-like II"/>
    <property type="match status" value="1"/>
</dbReference>
<evidence type="ECO:0000259" key="3">
    <source>
        <dbReference type="Pfam" id="PF00496"/>
    </source>
</evidence>
<dbReference type="Gene3D" id="3.40.190.10">
    <property type="entry name" value="Periplasmic binding protein-like II"/>
    <property type="match status" value="1"/>
</dbReference>
<dbReference type="NCBIfam" id="TIGR01409">
    <property type="entry name" value="TAT_signal_seq"/>
    <property type="match status" value="1"/>
</dbReference>
<name>A0ABV5JIS1_9RHOB</name>
<dbReference type="Pfam" id="PF00496">
    <property type="entry name" value="SBP_bac_5"/>
    <property type="match status" value="1"/>
</dbReference>